<evidence type="ECO:0000259" key="8">
    <source>
        <dbReference type="PROSITE" id="PS50089"/>
    </source>
</evidence>
<keyword evidence="4" id="KW-0802">TPR repeat</keyword>
<evidence type="ECO:0000313" key="11">
    <source>
        <dbReference type="Proteomes" id="UP000225706"/>
    </source>
</evidence>
<dbReference type="SUPFAM" id="SSF161219">
    <property type="entry name" value="CHY zinc finger-like"/>
    <property type="match status" value="1"/>
</dbReference>
<feature type="region of interest" description="Disordered" evidence="7">
    <location>
        <begin position="1795"/>
        <end position="1816"/>
    </location>
</feature>
<feature type="region of interest" description="Disordered" evidence="7">
    <location>
        <begin position="1876"/>
        <end position="1918"/>
    </location>
</feature>
<evidence type="ECO:0000256" key="5">
    <source>
        <dbReference type="ARBA" id="ARBA00022833"/>
    </source>
</evidence>
<dbReference type="SUPFAM" id="SSF57850">
    <property type="entry name" value="RING/U-box"/>
    <property type="match status" value="1"/>
</dbReference>
<feature type="region of interest" description="Disordered" evidence="7">
    <location>
        <begin position="1481"/>
        <end position="1506"/>
    </location>
</feature>
<dbReference type="OrthoDB" id="411372at2759"/>
<feature type="region of interest" description="Disordered" evidence="7">
    <location>
        <begin position="976"/>
        <end position="995"/>
    </location>
</feature>
<dbReference type="InterPro" id="IPR011990">
    <property type="entry name" value="TPR-like_helical_dom_sf"/>
</dbReference>
<evidence type="ECO:0000256" key="4">
    <source>
        <dbReference type="ARBA" id="ARBA00022803"/>
    </source>
</evidence>
<evidence type="ECO:0000256" key="1">
    <source>
        <dbReference type="ARBA" id="ARBA00022723"/>
    </source>
</evidence>
<evidence type="ECO:0000256" key="2">
    <source>
        <dbReference type="ARBA" id="ARBA00022737"/>
    </source>
</evidence>
<dbReference type="PROSITE" id="PS50089">
    <property type="entry name" value="ZF_RING_2"/>
    <property type="match status" value="1"/>
</dbReference>
<dbReference type="CDD" id="cd16448">
    <property type="entry name" value="RING-H2"/>
    <property type="match status" value="1"/>
</dbReference>
<keyword evidence="1" id="KW-0479">Metal-binding</keyword>
<evidence type="ECO:0000256" key="3">
    <source>
        <dbReference type="ARBA" id="ARBA00022771"/>
    </source>
</evidence>
<dbReference type="InterPro" id="IPR013083">
    <property type="entry name" value="Znf_RING/FYVE/PHD"/>
</dbReference>
<evidence type="ECO:0000256" key="6">
    <source>
        <dbReference type="PROSITE-ProRule" id="PRU00601"/>
    </source>
</evidence>
<dbReference type="PANTHER" id="PTHR45641:SF19">
    <property type="entry name" value="NEPHROCYSTIN-3"/>
    <property type="match status" value="1"/>
</dbReference>
<feature type="region of interest" description="Disordered" evidence="7">
    <location>
        <begin position="1936"/>
        <end position="1979"/>
    </location>
</feature>
<dbReference type="Pfam" id="PF13181">
    <property type="entry name" value="TPR_8"/>
    <property type="match status" value="1"/>
</dbReference>
<dbReference type="InterPro" id="IPR019734">
    <property type="entry name" value="TPR_rpt"/>
</dbReference>
<dbReference type="SUPFAM" id="SSF48452">
    <property type="entry name" value="TPR-like"/>
    <property type="match status" value="2"/>
</dbReference>
<evidence type="ECO:0000259" key="9">
    <source>
        <dbReference type="PROSITE" id="PS51266"/>
    </source>
</evidence>
<dbReference type="Proteomes" id="UP000225706">
    <property type="component" value="Unassembled WGS sequence"/>
</dbReference>
<keyword evidence="5" id="KW-0862">Zinc</keyword>
<dbReference type="Gene3D" id="3.30.40.10">
    <property type="entry name" value="Zinc/RING finger domain, C3HC4 (zinc finger)"/>
    <property type="match status" value="1"/>
</dbReference>
<keyword evidence="2" id="KW-0677">Repeat</keyword>
<gene>
    <name evidence="10" type="primary">Dzip3</name>
    <name evidence="10" type="ORF">AWC38_SpisGene17628</name>
</gene>
<feature type="compositionally biased region" description="Basic and acidic residues" evidence="7">
    <location>
        <begin position="1936"/>
        <end position="1965"/>
    </location>
</feature>
<dbReference type="InterPro" id="IPR008913">
    <property type="entry name" value="Znf_CHY"/>
</dbReference>
<feature type="region of interest" description="Disordered" evidence="7">
    <location>
        <begin position="1666"/>
        <end position="1697"/>
    </location>
</feature>
<proteinExistence type="predicted"/>
<keyword evidence="11" id="KW-1185">Reference proteome</keyword>
<dbReference type="SMART" id="SM00028">
    <property type="entry name" value="TPR"/>
    <property type="match status" value="4"/>
</dbReference>
<reference evidence="11" key="1">
    <citation type="journal article" date="2017" name="bioRxiv">
        <title>Comparative analysis of the genomes of Stylophora pistillata and Acropora digitifera provides evidence for extensive differences between species of corals.</title>
        <authorList>
            <person name="Voolstra C.R."/>
            <person name="Li Y."/>
            <person name="Liew Y.J."/>
            <person name="Baumgarten S."/>
            <person name="Zoccola D."/>
            <person name="Flot J.-F."/>
            <person name="Tambutte S."/>
            <person name="Allemand D."/>
            <person name="Aranda M."/>
        </authorList>
    </citation>
    <scope>NUCLEOTIDE SEQUENCE [LARGE SCALE GENOMIC DNA]</scope>
</reference>
<dbReference type="GO" id="GO:0008270">
    <property type="term" value="F:zinc ion binding"/>
    <property type="evidence" value="ECO:0007669"/>
    <property type="project" value="UniProtKB-KW"/>
</dbReference>
<keyword evidence="3 6" id="KW-0863">Zinc-finger</keyword>
<dbReference type="InterPro" id="IPR041249">
    <property type="entry name" value="HEPN_DZIP3"/>
</dbReference>
<protein>
    <submittedName>
        <fullName evidence="10">E3 ubiquitin-protein ligase DZIP3</fullName>
    </submittedName>
</protein>
<dbReference type="EMBL" id="LSMT01000435">
    <property type="protein sequence ID" value="PFX18035.1"/>
    <property type="molecule type" value="Genomic_DNA"/>
</dbReference>
<dbReference type="Pfam" id="PF18738">
    <property type="entry name" value="HEPN_DZIP3"/>
    <property type="match status" value="1"/>
</dbReference>
<sequence length="2355" mass="264780">MEATTSPSTKETANYARLCRLLVDVGSQVLRTTFDNIHPPKYLGTVLSCQSKYAILLALKKKKVLNPRQWEKLYPRQSPVSSQHFDITLLMILLRNVCDLDPPINGWDRPPSKENMTTAADIVRVTYYRDTVYSHARKAAVDDKTFNLYWTYTTAVLVRLGGTHYRNAIDSIKTENMNSHLAEKLFQECLKDWVKDESIIKEREGESEAFHDSARMKLSSNETNLLGALVTGIRRLTMKFLARSPSKSAERSTETINGNQEREPHLAEVERKINRIQPGKVLYENEQREGFAATPVVRLQGRSVCGNLTDDNVDLPGKIKVMQGYEKMQLHKVFPEKKINRLLSEDVYPAEENCKVIDKIILALERAINHYQSDKIADARNALRSLFVVLSNIQLHCLEVPNEDQWPWEVLARGKELFLESGVSCCIKHGTLLLDSSYDGQKYLKKSRSSPINPLSSPKNSKVLVEEFYSSVLNVLGAFALLISELEIARKTFELLVDLHLRLASSNSPLKDLGAAYNNKGCILLIMGDLRQSIEEFNKSLNYFKSEELRQLECLSMDTKSVAVYSNICRLHLISRNFNEALKLQEQLVDDYEAREINEIPFQTLFMMMNNRAVLYTSFGNFKKAEEALKYLKSYCNRIEREDCGRLLNFVRLHLCEVLLLQGKIREAEEEFSLEKLSSSSFTDLVDMFGGLYMNVRIEAFEKLVEVFVRRGKIQIAISLLEKTVEIIKMSFGSDHLNLASLLFKQGTILSLTGDLTSAAGKFKFSADILQIIFGQKNPLLVRCYMSLGDLESRLKHKEESLRYFQRAIESLEVLYHVSFLNELSATYLEIMEKPKKSPRSEVSKVMIEGLVAEHGQALAVLLQENNLHLRRSKTGKKPLISGERLGSECSGSKIMISQKYACDFLQTGKKLLRQGMKEEAAAFFEQAGAHCEEYHSKQGHSNAELVRMHSLLLKKYSGELTSDHDVNHTLEELSKEIQENEERNKGKQTTRDATTTEFDHQFNLKLFLIFLIMFSIELKEIDTTFAAYDLYTRLSSNENEFLFMLNDGIQVFASKALVHCNGETAFQDLLVSSTIGSEESIVECPPPDEQVFRSLSYKTNTSSNGFLATCRSPVILDIDDLLVLKRSVSLAVRECFQSKCFESENADGRTQVIVDLTSIAAYGHCSITSYGDRIELLPLCLTENFHAGIPQEQSIFEIQTSEWQDTKCMTFADEHTSSFMFKTLVLNLLQKCSSNKTLTLAVHSHSISLAIRQPVRALLTLSCDERSIVQRINFIGTTTTATILGITRCNARKYFQASCPKSVADVISWAAIDTSAKKYQVAYQSGIHLKDPLDNPVAQNKTVIPLKSSEKDSKSSLENSVLQCLVEVSEISRLLDEEPSPVRVDDNESLGPIGDDKGFIATESQSQIDQEYIPRKDDHVCLEGLNGEQTTFLEGQFNQDLISENSQQSEMKSEVGSRSQCSTLKAPSCAPIELNPLAHKKNSTQRAEDSNETWMENGDGGLINSNRPYASPMSSLKESQKADEGIVNYHGIPNFQHQPKEQNQSSKFYVERKWSFFQANDVATINEGAPKSETTRSQRNSVKSLVLEDTDVGDGPLRAFEFEREINNRQEWLGKYYLPSSSRAHKNTKRSPTSPVMTSVYHDASLRSRYQDDATFKNLRLSNVQAKGQSQKLTHALDTEPSSQEDNATTKSDGEAQETQLVGDRFSGADFFSNFQDPENSEEQSKLLGNGNTNSSERSLDDEYSIHSYDGFQDSDMNESTKTFRTKASEIQMTEESIGAFDFSKAIQENYMEADPESEDTQGAHQRHSSMKSPENFQAKLTQLSSFKEAKRAMITSLHEGERRHELEDTVRATKDGQGTLSDVMPIYGKSSFTSTYQGGDVTADGDSGKASPRGTKDDFDGPMITQEPIPNFSVRKAQGFSSKAPFGNTEYFSKEKANAPDSNIDHGGARPKRRLNDKGKDTNKLTMTNSRSVSHHHTRKFGLDPVFVARHINDANIPDSSTNAGNYDNAAVEIHQQDDHNQYFPSSKDHRSFSFGGKDASCIKGYFQSCHVSDEGRTSCPQRVVPQLLPLSQAERPSLPSQVCDEVFLLLPRRYCVDEGDPVIPDPKLFNNTYSRDSVNGVISRVNNYDNSTKNVHYEHTQISTSPEDEVSLTGNSSGSLLGSLEQVMAQTVQLIASSVTAVNEAQPILQSIEKVGVQENAREFTEQEVSTPTPINESSSQEDSMQLNESTLGADREPQSIATPVQESPRPVCSHYQRRCLVRFPCCGKFFPCHRCHNESDCSEDQARAINATHIRCTICYHEQVDAFSGWQILPCSHKVHKDCAIAMIQNGVRTCPICRHPLFGQLQTSPQ</sequence>
<dbReference type="Pfam" id="PF05495">
    <property type="entry name" value="zf-CHY"/>
    <property type="match status" value="1"/>
</dbReference>
<feature type="region of interest" description="Disordered" evidence="7">
    <location>
        <begin position="2206"/>
        <end position="2250"/>
    </location>
</feature>
<evidence type="ECO:0000313" key="10">
    <source>
        <dbReference type="EMBL" id="PFX18035.1"/>
    </source>
</evidence>
<evidence type="ECO:0000256" key="7">
    <source>
        <dbReference type="SAM" id="MobiDB-lite"/>
    </source>
</evidence>
<dbReference type="GO" id="GO:0005737">
    <property type="term" value="C:cytoplasm"/>
    <property type="evidence" value="ECO:0007669"/>
    <property type="project" value="UniProtKB-ARBA"/>
</dbReference>
<comment type="caution">
    <text evidence="10">The sequence shown here is derived from an EMBL/GenBank/DDBJ whole genome shotgun (WGS) entry which is preliminary data.</text>
</comment>
<dbReference type="PANTHER" id="PTHR45641">
    <property type="entry name" value="TETRATRICOPEPTIDE REPEAT PROTEIN (AFU_ORTHOLOGUE AFUA_6G03870)"/>
    <property type="match status" value="1"/>
</dbReference>
<feature type="domain" description="CHY-type" evidence="9">
    <location>
        <begin position="2249"/>
        <end position="2329"/>
    </location>
</feature>
<feature type="compositionally biased region" description="Basic and acidic residues" evidence="7">
    <location>
        <begin position="976"/>
        <end position="986"/>
    </location>
</feature>
<feature type="region of interest" description="Disordered" evidence="7">
    <location>
        <begin position="1709"/>
        <end position="1742"/>
    </location>
</feature>
<feature type="domain" description="RING-type" evidence="8">
    <location>
        <begin position="2300"/>
        <end position="2343"/>
    </location>
</feature>
<dbReference type="InterPro" id="IPR001841">
    <property type="entry name" value="Znf_RING"/>
</dbReference>
<dbReference type="InterPro" id="IPR037274">
    <property type="entry name" value="Znf_CHY_sf"/>
</dbReference>
<dbReference type="SMART" id="SM00184">
    <property type="entry name" value="RING"/>
    <property type="match status" value="1"/>
</dbReference>
<name>A0A2B4RP41_STYPI</name>
<feature type="compositionally biased region" description="Polar residues" evidence="7">
    <location>
        <begin position="1681"/>
        <end position="1692"/>
    </location>
</feature>
<dbReference type="PROSITE" id="PS51266">
    <property type="entry name" value="ZF_CHY"/>
    <property type="match status" value="1"/>
</dbReference>
<dbReference type="Gene3D" id="1.25.40.10">
    <property type="entry name" value="Tetratricopeptide repeat domain"/>
    <property type="match status" value="2"/>
</dbReference>
<accession>A0A2B4RP41</accession>
<feature type="compositionally biased region" description="Polar residues" evidence="7">
    <location>
        <begin position="2210"/>
        <end position="2234"/>
    </location>
</feature>
<organism evidence="10 11">
    <name type="scientific">Stylophora pistillata</name>
    <name type="common">Smooth cauliflower coral</name>
    <dbReference type="NCBI Taxonomy" id="50429"/>
    <lineage>
        <taxon>Eukaryota</taxon>
        <taxon>Metazoa</taxon>
        <taxon>Cnidaria</taxon>
        <taxon>Anthozoa</taxon>
        <taxon>Hexacorallia</taxon>
        <taxon>Scleractinia</taxon>
        <taxon>Astrocoeniina</taxon>
        <taxon>Pocilloporidae</taxon>
        <taxon>Stylophora</taxon>
    </lineage>
</organism>